<feature type="compositionally biased region" description="Basic and acidic residues" evidence="33">
    <location>
        <begin position="616"/>
        <end position="628"/>
    </location>
</feature>
<dbReference type="Pfam" id="PF12820">
    <property type="entry name" value="BRCT_assoc"/>
    <property type="match status" value="1"/>
</dbReference>
<dbReference type="GO" id="GO:0008630">
    <property type="term" value="P:intrinsic apoptotic signaling pathway in response to DNA damage"/>
    <property type="evidence" value="ECO:0007669"/>
    <property type="project" value="Ensembl"/>
</dbReference>
<keyword evidence="7" id="KW-0963">Cytoplasm</keyword>
<evidence type="ECO:0000256" key="16">
    <source>
        <dbReference type="ARBA" id="ARBA00022786"/>
    </source>
</evidence>
<evidence type="ECO:0000256" key="17">
    <source>
        <dbReference type="ARBA" id="ARBA00022832"/>
    </source>
</evidence>
<dbReference type="GO" id="GO:0045944">
    <property type="term" value="P:positive regulation of transcription by RNA polymerase II"/>
    <property type="evidence" value="ECO:0000318"/>
    <property type="project" value="GO_Central"/>
</dbReference>
<feature type="region of interest" description="Disordered" evidence="33">
    <location>
        <begin position="1110"/>
        <end position="1158"/>
    </location>
</feature>
<dbReference type="InterPro" id="IPR013083">
    <property type="entry name" value="Znf_RING/FYVE/PHD"/>
</dbReference>
<dbReference type="Ensembl" id="ENSACAT00000013429.4">
    <property type="protein sequence ID" value="ENSACAP00000013167.4"/>
    <property type="gene ID" value="ENSACAG00000013415.4"/>
</dbReference>
<dbReference type="FunFam" id="3.40.50.10190:FF:000006">
    <property type="entry name" value="Breast cancer type 1 susceptibility protein homolog"/>
    <property type="match status" value="1"/>
</dbReference>
<dbReference type="SUPFAM" id="SSF52113">
    <property type="entry name" value="BRCT domain"/>
    <property type="match status" value="2"/>
</dbReference>
<evidence type="ECO:0000256" key="13">
    <source>
        <dbReference type="ARBA" id="ARBA00022737"/>
    </source>
</evidence>
<evidence type="ECO:0000256" key="26">
    <source>
        <dbReference type="ARBA" id="ARBA00023163"/>
    </source>
</evidence>
<evidence type="ECO:0000256" key="20">
    <source>
        <dbReference type="ARBA" id="ARBA00022990"/>
    </source>
</evidence>
<dbReference type="SMART" id="SM00292">
    <property type="entry name" value="BRCT"/>
    <property type="match status" value="2"/>
</dbReference>
<keyword evidence="19" id="KW-0832">Ubl conjugation</keyword>
<reference evidence="36 37" key="1">
    <citation type="submission" date="2009-12" db="EMBL/GenBank/DDBJ databases">
        <title>The Genome Sequence of Anolis carolinensis (Green Anole Lizard).</title>
        <authorList>
            <consortium name="The Genome Sequencing Platform"/>
            <person name="Di Palma F."/>
            <person name="Alfoldi J."/>
            <person name="Heiman D."/>
            <person name="Young S."/>
            <person name="Grabherr M."/>
            <person name="Johnson J."/>
            <person name="Lander E.S."/>
            <person name="Lindblad-Toh K."/>
        </authorList>
    </citation>
    <scope>NUCLEOTIDE SEQUENCE [LARGE SCALE GENOMIC DNA]</scope>
    <source>
        <strain evidence="36 37">JBL SC #1</strain>
    </source>
</reference>
<reference evidence="36" key="3">
    <citation type="submission" date="2025-09" db="UniProtKB">
        <authorList>
            <consortium name="Ensembl"/>
        </authorList>
    </citation>
    <scope>IDENTIFICATION</scope>
</reference>
<dbReference type="GO" id="GO:0070533">
    <property type="term" value="C:BRCA1-C complex"/>
    <property type="evidence" value="ECO:0007669"/>
    <property type="project" value="Ensembl"/>
</dbReference>
<evidence type="ECO:0000256" key="28">
    <source>
        <dbReference type="ARBA" id="ARBA00023204"/>
    </source>
</evidence>
<dbReference type="GeneTree" id="ENSGT00440000034289"/>
<dbReference type="GO" id="GO:0003723">
    <property type="term" value="F:RNA binding"/>
    <property type="evidence" value="ECO:0007669"/>
    <property type="project" value="Ensembl"/>
</dbReference>
<dbReference type="eggNOG" id="KOG4362">
    <property type="taxonomic scope" value="Eukaryota"/>
</dbReference>
<evidence type="ECO:0000256" key="32">
    <source>
        <dbReference type="PROSITE-ProRule" id="PRU00175"/>
    </source>
</evidence>
<dbReference type="InterPro" id="IPR001357">
    <property type="entry name" value="BRCT_dom"/>
</dbReference>
<dbReference type="Proteomes" id="UP000001646">
    <property type="component" value="Chromosome 6"/>
</dbReference>
<keyword evidence="27" id="KW-0233">DNA recombination</keyword>
<evidence type="ECO:0000256" key="30">
    <source>
        <dbReference type="ARBA" id="ARBA00023306"/>
    </source>
</evidence>
<feature type="region of interest" description="Disordered" evidence="33">
    <location>
        <begin position="949"/>
        <end position="989"/>
    </location>
</feature>
<dbReference type="InterPro" id="IPR036420">
    <property type="entry name" value="BRCT_dom_sf"/>
</dbReference>
<dbReference type="GO" id="GO:0085020">
    <property type="term" value="P:protein K6-linked ubiquitination"/>
    <property type="evidence" value="ECO:0007669"/>
    <property type="project" value="Ensembl"/>
</dbReference>
<feature type="compositionally biased region" description="Basic and acidic residues" evidence="33">
    <location>
        <begin position="1280"/>
        <end position="1307"/>
    </location>
</feature>
<dbReference type="SMART" id="SM00184">
    <property type="entry name" value="RING"/>
    <property type="match status" value="1"/>
</dbReference>
<evidence type="ECO:0000256" key="31">
    <source>
        <dbReference type="ARBA" id="ARBA00031556"/>
    </source>
</evidence>
<dbReference type="GO" id="GO:0007059">
    <property type="term" value="P:chromosome segregation"/>
    <property type="evidence" value="ECO:0007669"/>
    <property type="project" value="Ensembl"/>
</dbReference>
<dbReference type="Gene3D" id="3.30.40.10">
    <property type="entry name" value="Zinc/RING finger domain, C3HC4 (zinc finger)"/>
    <property type="match status" value="1"/>
</dbReference>
<dbReference type="InterPro" id="IPR001841">
    <property type="entry name" value="Znf_RING"/>
</dbReference>
<reference evidence="36" key="2">
    <citation type="submission" date="2025-08" db="UniProtKB">
        <authorList>
            <consortium name="Ensembl"/>
        </authorList>
    </citation>
    <scope>IDENTIFICATION</scope>
</reference>
<dbReference type="CDD" id="cd17721">
    <property type="entry name" value="BRCT_BRCA1_rpt2"/>
    <property type="match status" value="1"/>
</dbReference>
<evidence type="ECO:0000256" key="4">
    <source>
        <dbReference type="ARBA" id="ARBA00004496"/>
    </source>
</evidence>
<keyword evidence="20" id="KW-0007">Acetylation</keyword>
<proteinExistence type="predicted"/>
<dbReference type="GeneID" id="100553919"/>
<dbReference type="OrthoDB" id="6105938at2759"/>
<keyword evidence="11" id="KW-0808">Transferase</keyword>
<dbReference type="PIRSF" id="PIRSF001734">
    <property type="entry name" value="BRCA1"/>
    <property type="match status" value="1"/>
</dbReference>
<dbReference type="InterPro" id="IPR031099">
    <property type="entry name" value="BRCA1-associated"/>
</dbReference>
<dbReference type="InterPro" id="IPR018957">
    <property type="entry name" value="Znf_C3HC4_RING-type"/>
</dbReference>
<evidence type="ECO:0000256" key="27">
    <source>
        <dbReference type="ARBA" id="ARBA00023172"/>
    </source>
</evidence>
<sequence>MDSSIPTITEVRGMLLALQKNLECPICLDVMKEPVSTNCAHIFCRFCTLKLLRQKTGVTQCPLCNAKVTKRSLREDVRFKQVIKVVLDVIRAFERDTGLKFSDDQCFPKKDTEATSVADSWKEQLVVDTKGYRGRSKRVQEREEGNTILQGESSNLPVCNETNKRYSLRRKSRSNNAVVLEVGSDSSEDTYKKTTTVKCVDFIEEPLTYMGEQCAENQNHCPMNLPGTSAEHEALTILGECSFSEERLESIECTPAVTENVKVAAENLAKLKSQGLSSPDPSMGQRDTKPETCSLQQDGSCSSLSIPQAVAEATNPTADKQEGDGTEWADIMMPDGSSQMVPVNEEQQLQTQVSVNSPLNPVTGKRLMRSIQKVSEWLSKSKEVIPPGSFKDIHSEQVNQDLTPCTLDANFCVSQKAGQVENQGEVTMWHEGDLPVAKPVASKLEDKIFGRTYKRERKSTPLRNDKDTIHIQAEESIAVNTNACETPRRKTLARKRKATSELTPDDFIRRQDVKECRKRPVGVDCGSWEECDQTFANVVGSPVAYPKDAEFPEEPSIKKTVGSEQAVSICHKLSESNLKKKPNSSSKKSRQLTRPHGQLQFVVGGNPWSPEQSKIQIEDREMKERDTGQRQIRRSRRLQLLTEETWNGNKELPLQPEGLWKESEPANRENHKEDEREKKPMSSQAGNMPSQSVIENDPSILQKGLPLSETSLMDMKDDANKVCPSSLVSPCTTEVVKGLSVEEIKEGHSPYFIAPTVRSQGICSLLQSHPTAVKQSTSDKNKGIVAGQFDKSALCVQTEEGSGSWTAVVTESHSLPDDKTAGPMELNPETDDSEPDADFVQKIFSCSKRRSFLLHPGPAKESAAEIQRKLKVGKVEDGRVDCLEKLTQNEGRNKAVACVADKDITVQRLATSSSSFHELESTTEHLQLALKAPLPEMPSTPVQTLAKIGEGGNQLQSQKLTTERRASPGIGENTSGSSRSLSGNGRSPSILRNCNIQGSSLSLVNETCSNRDHFQKAESTGAEHNGLTLSTQPESIQPCPAICQPSLPQSSHVETKRSSIEQKQLNNDIEEAMDISSIGVPQCLVSKENLEQCTEEGHCVFELSSETPEGLLDPAIKSKEGPSDLLETDREDISGVSSKMDRPSLVGKDLGNNDSGNSMLKRKHFVLAHRKPVRKLPSSEEDESSEEEELPSFQARLFGTSSQALKNNETSVEMLGLQNSSRSHLSSKAEDVSLSQESECSVNLFSSQSHASEDSCSKACDTRHLTPVSGSVEKPPIPSKNKEDIQPSGDASRKDVQPKDEQPRYENSESNLGEECMGYDSEASHLGDSSGLSSQSEILTTQQRDAMQNDLKKLQHEMVIIEAALKQGTQHDAPEEWLELDKEDDFIGEQMRSPKGSTMKLTSGIKQSFLGDSFSPVKSTHGTLGSHYIPSSNPEELFSCDVTTKTNRSPATKPGTFRRPLTPRHEAQRSPTIARYCSKTKNPLLNSKKNMSLVASGLNQGELRLVQQFVRKTKSSWSNKMTEETTHVIMKTDEDRVCERTLKYFLGIAAQKWVVSYQWIEQSLQAERLLNEEDFEVRGDVINGRNHQGPKRSRESPPGKLFQGLEICCYGPFTDMLPEQLEWMVELCGASLVKQPHLFAHPTNSSAVIVVQPDVWGEDTACQGLPPQCNATVVLREWVLDSVASYQRQPFDGYTIH</sequence>
<dbReference type="GO" id="GO:0008270">
    <property type="term" value="F:zinc ion binding"/>
    <property type="evidence" value="ECO:0007669"/>
    <property type="project" value="UniProtKB-KW"/>
</dbReference>
<dbReference type="PROSITE" id="PS50089">
    <property type="entry name" value="ZF_RING_2"/>
    <property type="match status" value="1"/>
</dbReference>
<keyword evidence="29" id="KW-0539">Nucleus</keyword>
<keyword evidence="24" id="KW-0010">Activator</keyword>
<feature type="domain" description="BRCT" evidence="35">
    <location>
        <begin position="1489"/>
        <end position="1577"/>
    </location>
</feature>
<dbReference type="GO" id="GO:0071356">
    <property type="term" value="P:cellular response to tumor necrosis factor"/>
    <property type="evidence" value="ECO:0007669"/>
    <property type="project" value="Ensembl"/>
</dbReference>
<dbReference type="InterPro" id="IPR011364">
    <property type="entry name" value="BRCA1"/>
</dbReference>
<dbReference type="GO" id="GO:0006301">
    <property type="term" value="P:DNA damage tolerance"/>
    <property type="evidence" value="ECO:0007669"/>
    <property type="project" value="Ensembl"/>
</dbReference>
<dbReference type="GO" id="GO:0061630">
    <property type="term" value="F:ubiquitin protein ligase activity"/>
    <property type="evidence" value="ECO:0007669"/>
    <property type="project" value="UniProtKB-EC"/>
</dbReference>
<evidence type="ECO:0000256" key="18">
    <source>
        <dbReference type="ARBA" id="ARBA00022833"/>
    </source>
</evidence>
<dbReference type="GO" id="GO:0070063">
    <property type="term" value="F:RNA polymerase binding"/>
    <property type="evidence" value="ECO:0007669"/>
    <property type="project" value="Ensembl"/>
</dbReference>
<feature type="compositionally biased region" description="Basic and acidic residues" evidence="33">
    <location>
        <begin position="1116"/>
        <end position="1133"/>
    </location>
</feature>
<keyword evidence="6" id="KW-0158">Chromosome</keyword>
<dbReference type="GO" id="GO:0002039">
    <property type="term" value="F:p53 binding"/>
    <property type="evidence" value="ECO:0007669"/>
    <property type="project" value="Ensembl"/>
</dbReference>
<dbReference type="GO" id="GO:0003713">
    <property type="term" value="F:transcription coactivator activity"/>
    <property type="evidence" value="ECO:0007669"/>
    <property type="project" value="Ensembl"/>
</dbReference>
<dbReference type="SUPFAM" id="SSF57850">
    <property type="entry name" value="RING/U-box"/>
    <property type="match status" value="1"/>
</dbReference>
<dbReference type="GO" id="GO:0031625">
    <property type="term" value="F:ubiquitin protein ligase binding"/>
    <property type="evidence" value="ECO:0007669"/>
    <property type="project" value="Ensembl"/>
</dbReference>
<feature type="domain" description="BRCT" evidence="35">
    <location>
        <begin position="1597"/>
        <end position="1696"/>
    </location>
</feature>
<evidence type="ECO:0000256" key="12">
    <source>
        <dbReference type="ARBA" id="ARBA00022723"/>
    </source>
</evidence>
<dbReference type="GO" id="GO:0045892">
    <property type="term" value="P:negative regulation of DNA-templated transcription"/>
    <property type="evidence" value="ECO:0007669"/>
    <property type="project" value="Ensembl"/>
</dbReference>
<dbReference type="GO" id="GO:0000724">
    <property type="term" value="P:double-strand break repair via homologous recombination"/>
    <property type="evidence" value="ECO:0000318"/>
    <property type="project" value="GO_Central"/>
</dbReference>
<dbReference type="GO" id="GO:0000976">
    <property type="term" value="F:transcription cis-regulatory region binding"/>
    <property type="evidence" value="ECO:0007669"/>
    <property type="project" value="Ensembl"/>
</dbReference>
<keyword evidence="10" id="KW-0597">Phosphoprotein</keyword>
<evidence type="ECO:0000256" key="19">
    <source>
        <dbReference type="ARBA" id="ARBA00022843"/>
    </source>
</evidence>
<dbReference type="RefSeq" id="XP_008111382.1">
    <property type="nucleotide sequence ID" value="XM_008113175.3"/>
</dbReference>
<dbReference type="STRING" id="28377.ENSACAP00000013167"/>
<dbReference type="CDD" id="cd16498">
    <property type="entry name" value="RING-HC_BRCA1"/>
    <property type="match status" value="1"/>
</dbReference>
<dbReference type="GO" id="GO:0070531">
    <property type="term" value="C:BRCA1-A complex"/>
    <property type="evidence" value="ECO:0000318"/>
    <property type="project" value="GO_Central"/>
</dbReference>
<dbReference type="Gene3D" id="3.40.50.10190">
    <property type="entry name" value="BRCT domain"/>
    <property type="match status" value="2"/>
</dbReference>
<feature type="domain" description="RING-type" evidence="34">
    <location>
        <begin position="24"/>
        <end position="65"/>
    </location>
</feature>
<dbReference type="GO" id="GO:0000800">
    <property type="term" value="C:lateral element"/>
    <property type="evidence" value="ECO:0007669"/>
    <property type="project" value="Ensembl"/>
</dbReference>
<evidence type="ECO:0000256" key="33">
    <source>
        <dbReference type="SAM" id="MobiDB-lite"/>
    </source>
</evidence>
<dbReference type="FunFam" id="3.40.50.10190:FF:000025">
    <property type="entry name" value="Breast cancer type 1 susceptibility protein homolog"/>
    <property type="match status" value="1"/>
</dbReference>
<evidence type="ECO:0000313" key="36">
    <source>
        <dbReference type="Ensembl" id="ENSACAP00000013167.4"/>
    </source>
</evidence>
<feature type="compositionally biased region" description="Polar residues" evidence="33">
    <location>
        <begin position="291"/>
        <end position="301"/>
    </location>
</feature>
<dbReference type="GO" id="GO:0043009">
    <property type="term" value="P:chordate embryonic development"/>
    <property type="evidence" value="ECO:0000318"/>
    <property type="project" value="GO_Central"/>
</dbReference>
<feature type="region of interest" description="Disordered" evidence="33">
    <location>
        <begin position="1444"/>
        <end position="1470"/>
    </location>
</feature>
<evidence type="ECO:0000256" key="14">
    <source>
        <dbReference type="ARBA" id="ARBA00022763"/>
    </source>
</evidence>
<dbReference type="GO" id="GO:0031436">
    <property type="term" value="C:BRCA1-BARD1 complex"/>
    <property type="evidence" value="ECO:0000318"/>
    <property type="project" value="GO_Central"/>
</dbReference>
<keyword evidence="18" id="KW-0862">Zinc</keyword>
<dbReference type="GO" id="GO:1902042">
    <property type="term" value="P:negative regulation of extrinsic apoptotic signaling pathway via death domain receptors"/>
    <property type="evidence" value="ECO:0007669"/>
    <property type="project" value="Ensembl"/>
</dbReference>
<dbReference type="InParanoid" id="G1KNQ4"/>
<feature type="compositionally biased region" description="Acidic residues" evidence="33">
    <location>
        <begin position="1179"/>
        <end position="1190"/>
    </location>
</feature>
<keyword evidence="12" id="KW-0479">Metal-binding</keyword>
<evidence type="ECO:0000256" key="3">
    <source>
        <dbReference type="ARBA" id="ARBA00004286"/>
    </source>
</evidence>
<dbReference type="GO" id="GO:0006633">
    <property type="term" value="P:fatty acid biosynthetic process"/>
    <property type="evidence" value="ECO:0007669"/>
    <property type="project" value="UniProtKB-KW"/>
</dbReference>
<dbReference type="Pfam" id="PF00097">
    <property type="entry name" value="zf-C3HC4"/>
    <property type="match status" value="1"/>
</dbReference>
<dbReference type="GO" id="GO:0045717">
    <property type="term" value="P:negative regulation of fatty acid biosynthetic process"/>
    <property type="evidence" value="ECO:0007669"/>
    <property type="project" value="Ensembl"/>
</dbReference>
<evidence type="ECO:0000256" key="5">
    <source>
        <dbReference type="ARBA" id="ARBA00012483"/>
    </source>
</evidence>
<dbReference type="GO" id="GO:0033147">
    <property type="term" value="P:negative regulation of intracellular estrogen receptor signaling pathway"/>
    <property type="evidence" value="ECO:0007669"/>
    <property type="project" value="Ensembl"/>
</dbReference>
<keyword evidence="14" id="KW-0227">DNA damage</keyword>
<dbReference type="GO" id="GO:0044027">
    <property type="term" value="P:negative regulation of gene expression via chromosomal CpG island methylation"/>
    <property type="evidence" value="ECO:0007669"/>
    <property type="project" value="Ensembl"/>
</dbReference>
<dbReference type="EC" id="2.3.2.27" evidence="5"/>
<feature type="compositionally biased region" description="Basic and acidic residues" evidence="33">
    <location>
        <begin position="659"/>
        <end position="680"/>
    </location>
</feature>
<feature type="region of interest" description="Disordered" evidence="33">
    <location>
        <begin position="814"/>
        <end position="835"/>
    </location>
</feature>
<dbReference type="GO" id="GO:0071681">
    <property type="term" value="P:cellular response to indole-3-methanol"/>
    <property type="evidence" value="ECO:0007669"/>
    <property type="project" value="Ensembl"/>
</dbReference>
<dbReference type="GO" id="GO:2000378">
    <property type="term" value="P:negative regulation of reactive oxygen species metabolic process"/>
    <property type="evidence" value="ECO:0007669"/>
    <property type="project" value="Ensembl"/>
</dbReference>
<organism evidence="36 37">
    <name type="scientific">Anolis carolinensis</name>
    <name type="common">Green anole</name>
    <name type="synonym">American chameleon</name>
    <dbReference type="NCBI Taxonomy" id="28377"/>
    <lineage>
        <taxon>Eukaryota</taxon>
        <taxon>Metazoa</taxon>
        <taxon>Chordata</taxon>
        <taxon>Craniata</taxon>
        <taxon>Vertebrata</taxon>
        <taxon>Euteleostomi</taxon>
        <taxon>Lepidosauria</taxon>
        <taxon>Squamata</taxon>
        <taxon>Bifurcata</taxon>
        <taxon>Unidentata</taxon>
        <taxon>Episquamata</taxon>
        <taxon>Toxicofera</taxon>
        <taxon>Iguania</taxon>
        <taxon>Dactyloidae</taxon>
        <taxon>Anolis</taxon>
    </lineage>
</organism>
<feature type="region of interest" description="Disordered" evidence="33">
    <location>
        <begin position="1266"/>
        <end position="1336"/>
    </location>
</feature>
<evidence type="ECO:0000256" key="25">
    <source>
        <dbReference type="ARBA" id="ARBA00023160"/>
    </source>
</evidence>
<dbReference type="GO" id="GO:1990904">
    <property type="term" value="C:ribonucleoprotein complex"/>
    <property type="evidence" value="ECO:0007669"/>
    <property type="project" value="Ensembl"/>
</dbReference>
<dbReference type="PANTHER" id="PTHR13763">
    <property type="entry name" value="BREAST CANCER TYPE 1 SUSCEPTIBILITY PROTEIN BRCA1"/>
    <property type="match status" value="1"/>
</dbReference>
<dbReference type="FunFam" id="3.30.40.10:FF:000213">
    <property type="entry name" value="Breast cancer type 1 susceptibility protein homolog"/>
    <property type="match status" value="1"/>
</dbReference>
<keyword evidence="13" id="KW-0677">Repeat</keyword>
<evidence type="ECO:0000256" key="29">
    <source>
        <dbReference type="ARBA" id="ARBA00023242"/>
    </source>
</evidence>
<dbReference type="Pfam" id="PF00533">
    <property type="entry name" value="BRCT"/>
    <property type="match status" value="2"/>
</dbReference>
<dbReference type="PRINTS" id="PR00493">
    <property type="entry name" value="BRSTCANCERI"/>
</dbReference>
<keyword evidence="30" id="KW-0131">Cell cycle</keyword>
<evidence type="ECO:0000256" key="22">
    <source>
        <dbReference type="ARBA" id="ARBA00023098"/>
    </source>
</evidence>
<evidence type="ECO:0000256" key="21">
    <source>
        <dbReference type="ARBA" id="ARBA00023015"/>
    </source>
</evidence>
<keyword evidence="37" id="KW-1185">Reference proteome</keyword>
<evidence type="ECO:0000256" key="8">
    <source>
        <dbReference type="ARBA" id="ARBA00022499"/>
    </source>
</evidence>
<dbReference type="GO" id="GO:0030308">
    <property type="term" value="P:negative regulation of cell growth"/>
    <property type="evidence" value="ECO:0007669"/>
    <property type="project" value="Ensembl"/>
</dbReference>
<feature type="compositionally biased region" description="Polar residues" evidence="33">
    <location>
        <begin position="681"/>
        <end position="694"/>
    </location>
</feature>
<dbReference type="HOGENOM" id="CLU_362058_0_0_1"/>
<keyword evidence="9" id="KW-0444">Lipid biosynthesis</keyword>
<dbReference type="KEGG" id="acs:100553919"/>
<keyword evidence="17" id="KW-0276">Fatty acid metabolism</keyword>
<dbReference type="GO" id="GO:1990391">
    <property type="term" value="C:DNA repair complex"/>
    <property type="evidence" value="ECO:0007669"/>
    <property type="project" value="Ensembl"/>
</dbReference>
<keyword evidence="22" id="KW-0443">Lipid metabolism</keyword>
<keyword evidence="8" id="KW-1017">Isopeptide bond</keyword>
<dbReference type="GO" id="GO:0045739">
    <property type="term" value="P:positive regulation of DNA repair"/>
    <property type="evidence" value="ECO:0007669"/>
    <property type="project" value="Ensembl"/>
</dbReference>
<name>G1KNQ4_ANOCA</name>
<evidence type="ECO:0000313" key="37">
    <source>
        <dbReference type="Proteomes" id="UP000001646"/>
    </source>
</evidence>
<dbReference type="GO" id="GO:0007095">
    <property type="term" value="P:mitotic G2 DNA damage checkpoint signaling"/>
    <property type="evidence" value="ECO:0000318"/>
    <property type="project" value="GO_Central"/>
</dbReference>
<comment type="subcellular location">
    <subcellularLocation>
        <location evidence="3">Chromosome</location>
    </subcellularLocation>
    <subcellularLocation>
        <location evidence="4">Cytoplasm</location>
    </subcellularLocation>
    <subcellularLocation>
        <location evidence="2">Nucleus</location>
    </subcellularLocation>
</comment>
<keyword evidence="21" id="KW-0805">Transcription regulation</keyword>
<dbReference type="GO" id="GO:0005737">
    <property type="term" value="C:cytoplasm"/>
    <property type="evidence" value="ECO:0007669"/>
    <property type="project" value="UniProtKB-SubCell"/>
</dbReference>
<feature type="region of interest" description="Disordered" evidence="33">
    <location>
        <begin position="1171"/>
        <end position="1194"/>
    </location>
</feature>
<dbReference type="CTD" id="672"/>
<evidence type="ECO:0000256" key="23">
    <source>
        <dbReference type="ARBA" id="ARBA00023125"/>
    </source>
</evidence>
<evidence type="ECO:0000256" key="10">
    <source>
        <dbReference type="ARBA" id="ARBA00022553"/>
    </source>
</evidence>
<feature type="region of interest" description="Disordered" evidence="33">
    <location>
        <begin position="573"/>
        <end position="699"/>
    </location>
</feature>
<evidence type="ECO:0000256" key="7">
    <source>
        <dbReference type="ARBA" id="ARBA00022490"/>
    </source>
</evidence>
<evidence type="ECO:0000256" key="11">
    <source>
        <dbReference type="ARBA" id="ARBA00022679"/>
    </source>
</evidence>
<gene>
    <name evidence="36" type="primary">BRCA1</name>
</gene>
<dbReference type="GO" id="GO:0042802">
    <property type="term" value="F:identical protein binding"/>
    <property type="evidence" value="ECO:0007669"/>
    <property type="project" value="Ensembl"/>
</dbReference>
<keyword evidence="25" id="KW-0275">Fatty acid biosynthesis</keyword>
<evidence type="ECO:0000259" key="34">
    <source>
        <dbReference type="PROSITE" id="PS50089"/>
    </source>
</evidence>
<dbReference type="PANTHER" id="PTHR13763:SF0">
    <property type="entry name" value="BREAST CANCER TYPE 1 SUSCEPTIBILITY PROTEIN"/>
    <property type="match status" value="1"/>
</dbReference>
<dbReference type="Bgee" id="ENSACAG00000013415">
    <property type="expression patterns" value="Expressed in hindlimb bud and 12 other cell types or tissues"/>
</dbReference>
<evidence type="ECO:0000256" key="1">
    <source>
        <dbReference type="ARBA" id="ARBA00000900"/>
    </source>
</evidence>
<dbReference type="GO" id="GO:0070532">
    <property type="term" value="C:BRCA1-B complex"/>
    <property type="evidence" value="ECO:0007669"/>
    <property type="project" value="Ensembl"/>
</dbReference>
<dbReference type="GO" id="GO:0016604">
    <property type="term" value="C:nuclear body"/>
    <property type="evidence" value="ECO:0007669"/>
    <property type="project" value="Ensembl"/>
</dbReference>
<feature type="compositionally biased region" description="Low complexity" evidence="33">
    <location>
        <begin position="975"/>
        <end position="989"/>
    </location>
</feature>
<evidence type="ECO:0000259" key="35">
    <source>
        <dbReference type="PROSITE" id="PS50172"/>
    </source>
</evidence>
<dbReference type="GO" id="GO:0051865">
    <property type="term" value="P:protein autoubiquitination"/>
    <property type="evidence" value="ECO:0007669"/>
    <property type="project" value="Ensembl"/>
</dbReference>
<feature type="compositionally biased region" description="Basic residues" evidence="33">
    <location>
        <begin position="579"/>
        <end position="593"/>
    </location>
</feature>
<dbReference type="PROSITE" id="PS50172">
    <property type="entry name" value="BRCT"/>
    <property type="match status" value="2"/>
</dbReference>
<dbReference type="InterPro" id="IPR025994">
    <property type="entry name" value="BRCA1_serine_dom"/>
</dbReference>
<keyword evidence="26" id="KW-0804">Transcription</keyword>
<dbReference type="GO" id="GO:0045766">
    <property type="term" value="P:positive regulation of angiogenesis"/>
    <property type="evidence" value="ECO:0007669"/>
    <property type="project" value="Ensembl"/>
</dbReference>
<comment type="catalytic activity">
    <reaction evidence="1">
        <text>S-ubiquitinyl-[E2 ubiquitin-conjugating enzyme]-L-cysteine + [acceptor protein]-L-lysine = [E2 ubiquitin-conjugating enzyme]-L-cysteine + N(6)-ubiquitinyl-[acceptor protein]-L-lysine.</text>
        <dbReference type="EC" id="2.3.2.27"/>
    </reaction>
</comment>
<dbReference type="GO" id="GO:0005886">
    <property type="term" value="C:plasma membrane"/>
    <property type="evidence" value="ECO:0007669"/>
    <property type="project" value="Ensembl"/>
</dbReference>
<keyword evidence="23" id="KW-0238">DNA-binding</keyword>
<dbReference type="GO" id="GO:0004842">
    <property type="term" value="F:ubiquitin-protein transferase activity"/>
    <property type="evidence" value="ECO:0000318"/>
    <property type="project" value="GO_Central"/>
</dbReference>
<dbReference type="GO" id="GO:0010575">
    <property type="term" value="P:positive regulation of vascular endothelial growth factor production"/>
    <property type="evidence" value="ECO:0007669"/>
    <property type="project" value="Ensembl"/>
</dbReference>
<keyword evidence="15 32" id="KW-0863">Zinc-finger</keyword>
<evidence type="ECO:0000256" key="15">
    <source>
        <dbReference type="ARBA" id="ARBA00022771"/>
    </source>
</evidence>
<protein>
    <recommendedName>
        <fullName evidence="5">RING-type E3 ubiquitin transferase</fullName>
        <ecNumber evidence="5">2.3.2.27</ecNumber>
    </recommendedName>
    <alternativeName>
        <fullName evidence="31">RING-type E3 ubiquitin transferase BRCA1</fullName>
    </alternativeName>
</protein>
<dbReference type="GO" id="GO:0071479">
    <property type="term" value="P:cellular response to ionizing radiation"/>
    <property type="evidence" value="ECO:0007669"/>
    <property type="project" value="Ensembl"/>
</dbReference>
<evidence type="ECO:0000256" key="6">
    <source>
        <dbReference type="ARBA" id="ARBA00022454"/>
    </source>
</evidence>
<keyword evidence="28" id="KW-0234">DNA repair</keyword>
<feature type="region of interest" description="Disordered" evidence="33">
    <location>
        <begin position="272"/>
        <end position="301"/>
    </location>
</feature>
<keyword evidence="16" id="KW-0833">Ubl conjugation pathway</keyword>
<evidence type="ECO:0000256" key="9">
    <source>
        <dbReference type="ARBA" id="ARBA00022516"/>
    </source>
</evidence>
<evidence type="ECO:0000256" key="2">
    <source>
        <dbReference type="ARBA" id="ARBA00004123"/>
    </source>
</evidence>
<dbReference type="CDD" id="cd17735">
    <property type="entry name" value="BRCT_BRCA1_rpt1"/>
    <property type="match status" value="1"/>
</dbReference>
<accession>G1KNQ4</accession>
<evidence type="ECO:0000256" key="24">
    <source>
        <dbReference type="ARBA" id="ARBA00023159"/>
    </source>
</evidence>